<reference evidence="1" key="1">
    <citation type="journal article" date="2021" name="Nat. Commun.">
        <title>Genomic analyses provide insights into spinach domestication and the genetic basis of agronomic traits.</title>
        <authorList>
            <person name="Cai X."/>
            <person name="Sun X."/>
            <person name="Xu C."/>
            <person name="Sun H."/>
            <person name="Wang X."/>
            <person name="Ge C."/>
            <person name="Zhang Z."/>
            <person name="Wang Q."/>
            <person name="Fei Z."/>
            <person name="Jiao C."/>
            <person name="Wang Q."/>
        </authorList>
    </citation>
    <scope>NUCLEOTIDE SEQUENCE [LARGE SCALE GENOMIC DNA]</scope>
    <source>
        <strain evidence="1">cv. Varoflay</strain>
    </source>
</reference>
<dbReference type="RefSeq" id="XP_021859286.1">
    <property type="nucleotide sequence ID" value="XM_022003594.2"/>
</dbReference>
<dbReference type="Pfam" id="PF04759">
    <property type="entry name" value="DUF617"/>
    <property type="match status" value="1"/>
</dbReference>
<accession>A0A9R0K5H7</accession>
<protein>
    <submittedName>
        <fullName evidence="2">Protein MIZU-KUSSEI 1</fullName>
    </submittedName>
</protein>
<dbReference type="PANTHER" id="PTHR31276">
    <property type="match status" value="1"/>
</dbReference>
<reference evidence="2" key="2">
    <citation type="submission" date="2025-08" db="UniProtKB">
        <authorList>
            <consortium name="RefSeq"/>
        </authorList>
    </citation>
    <scope>IDENTIFICATION</scope>
    <source>
        <tissue evidence="2">Leaf</tissue>
    </source>
</reference>
<dbReference type="OrthoDB" id="774785at2759"/>
<dbReference type="GeneID" id="110798422"/>
<keyword evidence="1" id="KW-1185">Reference proteome</keyword>
<sequence length="253" mass="28257">MTKVDFLRRILLGCFTITTTPNTATTTPTNTTTTKKRLSTSLRDDILFDTFYKPHDSPTSCSSPASTASSDDNVSVISNLAPPRFSKSMVICTFFGYRGGSHVWFCVQLNRLSPKPSLLLELSLSTRNLVQEMRSGLLRIALECKSLELSSCPLQLVPVWTMFCNGRRVGFATRRKPTQETREMLKKMQSITMGAGVIVAEAEGEEERREELMYMRANYEWVVGGADSESFHLMSPDDGPGQELSVFLLRSCV</sequence>
<evidence type="ECO:0000313" key="2">
    <source>
        <dbReference type="RefSeq" id="XP_021859286.1"/>
    </source>
</evidence>
<dbReference type="Proteomes" id="UP000813463">
    <property type="component" value="Chromosome 5"/>
</dbReference>
<dbReference type="InterPro" id="IPR006460">
    <property type="entry name" value="MIZ1-like_pln"/>
</dbReference>
<organism evidence="1 2">
    <name type="scientific">Spinacia oleracea</name>
    <name type="common">Spinach</name>
    <dbReference type="NCBI Taxonomy" id="3562"/>
    <lineage>
        <taxon>Eukaryota</taxon>
        <taxon>Viridiplantae</taxon>
        <taxon>Streptophyta</taxon>
        <taxon>Embryophyta</taxon>
        <taxon>Tracheophyta</taxon>
        <taxon>Spermatophyta</taxon>
        <taxon>Magnoliopsida</taxon>
        <taxon>eudicotyledons</taxon>
        <taxon>Gunneridae</taxon>
        <taxon>Pentapetalae</taxon>
        <taxon>Caryophyllales</taxon>
        <taxon>Chenopodiaceae</taxon>
        <taxon>Chenopodioideae</taxon>
        <taxon>Anserineae</taxon>
        <taxon>Spinacia</taxon>
    </lineage>
</organism>
<dbReference type="AlphaFoldDB" id="A0A9R0K5H7"/>
<dbReference type="PANTHER" id="PTHR31276:SF6">
    <property type="entry name" value="PROTEIN MIZU-KUSSEI 1"/>
    <property type="match status" value="1"/>
</dbReference>
<dbReference type="GO" id="GO:0010274">
    <property type="term" value="P:hydrotropism"/>
    <property type="evidence" value="ECO:0007669"/>
    <property type="project" value="InterPro"/>
</dbReference>
<proteinExistence type="predicted"/>
<gene>
    <name evidence="2" type="primary">LOC110798422</name>
</gene>
<evidence type="ECO:0000313" key="1">
    <source>
        <dbReference type="Proteomes" id="UP000813463"/>
    </source>
</evidence>
<dbReference type="KEGG" id="soe:110798422"/>
<dbReference type="NCBIfam" id="TIGR01570">
    <property type="entry name" value="A_thal_3588"/>
    <property type="match status" value="1"/>
</dbReference>
<name>A0A9R0K5H7_SPIOL</name>